<feature type="domain" description="RNA polymerase sigma-70 region 3" evidence="6">
    <location>
        <begin position="100"/>
        <end position="161"/>
    </location>
</feature>
<dbReference type="Proteomes" id="UP000284621">
    <property type="component" value="Unassembled WGS sequence"/>
</dbReference>
<dbReference type="SUPFAM" id="SSF88946">
    <property type="entry name" value="Sigma2 domain of RNA polymerase sigma factors"/>
    <property type="match status" value="1"/>
</dbReference>
<dbReference type="RefSeq" id="WP_005345465.1">
    <property type="nucleotide sequence ID" value="NZ_CABJFJ010000005.1"/>
</dbReference>
<evidence type="ECO:0000256" key="5">
    <source>
        <dbReference type="ARBA" id="ARBA00023163"/>
    </source>
</evidence>
<dbReference type="NCBIfam" id="TIGR02937">
    <property type="entry name" value="sigma70-ECF"/>
    <property type="match status" value="1"/>
</dbReference>
<name>A0A173SIX2_9FIRM</name>
<feature type="domain" description="RNA polymerase sigma-70 region 2" evidence="7">
    <location>
        <begin position="22"/>
        <end position="88"/>
    </location>
</feature>
<dbReference type="InterPro" id="IPR000943">
    <property type="entry name" value="RNA_pol_sigma70"/>
</dbReference>
<dbReference type="PIRSF" id="PIRSF000770">
    <property type="entry name" value="RNA_pol_sigma-SigE/K"/>
    <property type="match status" value="1"/>
</dbReference>
<keyword evidence="16" id="KW-1185">Reference proteome</keyword>
<evidence type="ECO:0000259" key="6">
    <source>
        <dbReference type="Pfam" id="PF04539"/>
    </source>
</evidence>
<keyword evidence="5" id="KW-0804">Transcription</keyword>
<evidence type="ECO:0000256" key="4">
    <source>
        <dbReference type="ARBA" id="ARBA00023125"/>
    </source>
</evidence>
<gene>
    <name evidence="9" type="primary">sigF_2</name>
    <name evidence="12" type="ORF">DW068_14395</name>
    <name evidence="11" type="ORF">DW833_05960</name>
    <name evidence="10" type="ORF">DXD91_05030</name>
    <name evidence="9" type="ORF">ERS852578_00945</name>
</gene>
<dbReference type="Proteomes" id="UP000283497">
    <property type="component" value="Unassembled WGS sequence"/>
</dbReference>
<dbReference type="SUPFAM" id="SSF88659">
    <property type="entry name" value="Sigma3 and sigma4 domains of RNA polymerase sigma factors"/>
    <property type="match status" value="2"/>
</dbReference>
<keyword evidence="3" id="KW-0731">Sigma factor</keyword>
<dbReference type="Gene3D" id="1.10.10.10">
    <property type="entry name" value="Winged helix-like DNA-binding domain superfamily/Winged helix DNA-binding domain"/>
    <property type="match status" value="2"/>
</dbReference>
<dbReference type="InterPro" id="IPR013325">
    <property type="entry name" value="RNA_pol_sigma_r2"/>
</dbReference>
<evidence type="ECO:0000313" key="12">
    <source>
        <dbReference type="EMBL" id="RHK34641.1"/>
    </source>
</evidence>
<evidence type="ECO:0000259" key="7">
    <source>
        <dbReference type="Pfam" id="PF04542"/>
    </source>
</evidence>
<dbReference type="GO" id="GO:0016987">
    <property type="term" value="F:sigma factor activity"/>
    <property type="evidence" value="ECO:0007669"/>
    <property type="project" value="UniProtKB-KW"/>
</dbReference>
<evidence type="ECO:0000313" key="14">
    <source>
        <dbReference type="Proteomes" id="UP000262524"/>
    </source>
</evidence>
<dbReference type="InterPro" id="IPR050239">
    <property type="entry name" value="Sigma-70_RNA_pol_init_factors"/>
</dbReference>
<dbReference type="EMBL" id="CYYC01000008">
    <property type="protein sequence ID" value="CUM89737.1"/>
    <property type="molecule type" value="Genomic_DNA"/>
</dbReference>
<dbReference type="PANTHER" id="PTHR30603">
    <property type="entry name" value="RNA POLYMERASE SIGMA FACTOR RPO"/>
    <property type="match status" value="1"/>
</dbReference>
<dbReference type="CDD" id="cd06171">
    <property type="entry name" value="Sigma70_r4"/>
    <property type="match status" value="1"/>
</dbReference>
<dbReference type="GeneID" id="75049237"/>
<evidence type="ECO:0000313" key="16">
    <source>
        <dbReference type="Proteomes" id="UP000284621"/>
    </source>
</evidence>
<dbReference type="OrthoDB" id="9809557at2"/>
<dbReference type="EMBL" id="QSOE01000021">
    <property type="protein sequence ID" value="RGI90227.1"/>
    <property type="molecule type" value="Genomic_DNA"/>
</dbReference>
<reference evidence="9 13" key="1">
    <citation type="submission" date="2015-09" db="EMBL/GenBank/DDBJ databases">
        <authorList>
            <consortium name="Pathogen Informatics"/>
        </authorList>
    </citation>
    <scope>NUCLEOTIDE SEQUENCE [LARGE SCALE GENOMIC DNA]</scope>
    <source>
        <strain evidence="9 13">2789STDY5834966</strain>
    </source>
</reference>
<evidence type="ECO:0000313" key="9">
    <source>
        <dbReference type="EMBL" id="CUM89737.1"/>
    </source>
</evidence>
<dbReference type="InterPro" id="IPR007630">
    <property type="entry name" value="RNA_pol_sigma70_r4"/>
</dbReference>
<evidence type="ECO:0000313" key="15">
    <source>
        <dbReference type="Proteomes" id="UP000283497"/>
    </source>
</evidence>
<dbReference type="EMBL" id="QSID01000005">
    <property type="protein sequence ID" value="RHC66180.1"/>
    <property type="molecule type" value="Genomic_DNA"/>
</dbReference>
<evidence type="ECO:0000256" key="3">
    <source>
        <dbReference type="ARBA" id="ARBA00023082"/>
    </source>
</evidence>
<protein>
    <submittedName>
        <fullName evidence="10">SigB/SigF/SigG family RNA polymerase sigma factor</fullName>
    </submittedName>
    <submittedName>
        <fullName evidence="9">Stage II sporulation protein AC</fullName>
    </submittedName>
</protein>
<evidence type="ECO:0000313" key="10">
    <source>
        <dbReference type="EMBL" id="RGI90227.1"/>
    </source>
</evidence>
<dbReference type="EMBL" id="QRNJ01000074">
    <property type="protein sequence ID" value="RHK34641.1"/>
    <property type="molecule type" value="Genomic_DNA"/>
</dbReference>
<organism evidence="9 13">
    <name type="scientific">Anaerobutyricum hallii</name>
    <dbReference type="NCBI Taxonomy" id="39488"/>
    <lineage>
        <taxon>Bacteria</taxon>
        <taxon>Bacillati</taxon>
        <taxon>Bacillota</taxon>
        <taxon>Clostridia</taxon>
        <taxon>Lachnospirales</taxon>
        <taxon>Lachnospiraceae</taxon>
        <taxon>Anaerobutyricum</taxon>
    </lineage>
</organism>
<dbReference type="AlphaFoldDB" id="A0A173SIX2"/>
<dbReference type="InterPro" id="IPR013324">
    <property type="entry name" value="RNA_pol_sigma_r3/r4-like"/>
</dbReference>
<proteinExistence type="predicted"/>
<dbReference type="Pfam" id="PF04542">
    <property type="entry name" value="Sigma70_r2"/>
    <property type="match status" value="1"/>
</dbReference>
<keyword evidence="1" id="KW-0749">Sporulation</keyword>
<accession>A0A173SIX2</accession>
<keyword evidence="4" id="KW-0238">DNA-binding</keyword>
<dbReference type="GO" id="GO:0030435">
    <property type="term" value="P:sporulation resulting in formation of a cellular spore"/>
    <property type="evidence" value="ECO:0007669"/>
    <property type="project" value="UniProtKB-KW"/>
</dbReference>
<keyword evidence="2" id="KW-0805">Transcription regulation</keyword>
<dbReference type="InterPro" id="IPR014284">
    <property type="entry name" value="RNA_pol_sigma-70_dom"/>
</dbReference>
<dbReference type="Gene3D" id="1.20.120.1810">
    <property type="match status" value="1"/>
</dbReference>
<dbReference type="PANTHER" id="PTHR30603:SF17">
    <property type="entry name" value="RNA POLYMERASE SIGMA-G FACTOR"/>
    <property type="match status" value="1"/>
</dbReference>
<sequence>MERTCELIKQAKEGNKEAQSILVEENSGLIWSVVKRFQGRGYDKEDLFQIGSIGLLKCIENFDLERNVKFSTYAVPLIMGEIKRFLRDDGIVKVSRSLKEASYKIKREKEHYQKLYNREPTLKEIAVTLDMDESDILMAMESGQEVCSLHQVIYQSEGDEIHLEDKLEQQADLIEQTVDNIYVQELLKKLNEQERQIIHMRYFQNQTQAAIAKKIGISQVQVSRMEKKILNKLRKNANTKENGNL</sequence>
<evidence type="ECO:0000259" key="8">
    <source>
        <dbReference type="Pfam" id="PF04545"/>
    </source>
</evidence>
<dbReference type="Proteomes" id="UP000095390">
    <property type="component" value="Unassembled WGS sequence"/>
</dbReference>
<reference evidence="14 15" key="2">
    <citation type="submission" date="2018-08" db="EMBL/GenBank/DDBJ databases">
        <title>A genome reference for cultivated species of the human gut microbiota.</title>
        <authorList>
            <person name="Zou Y."/>
            <person name="Xue W."/>
            <person name="Luo G."/>
        </authorList>
    </citation>
    <scope>NUCLEOTIDE SEQUENCE [LARGE SCALE GENOMIC DNA]</scope>
    <source>
        <strain evidence="12 15">AF45-14BH</strain>
        <strain evidence="11 16">AM34-3LB</strain>
        <strain evidence="10 14">TM10-1AC</strain>
    </source>
</reference>
<evidence type="ECO:0000256" key="1">
    <source>
        <dbReference type="ARBA" id="ARBA00022969"/>
    </source>
</evidence>
<feature type="domain" description="RNA polymerase sigma-70 region 4" evidence="8">
    <location>
        <begin position="186"/>
        <end position="235"/>
    </location>
</feature>
<dbReference type="InterPro" id="IPR014322">
    <property type="entry name" value="RNA_pol_sigma-B/F/G"/>
</dbReference>
<dbReference type="NCBIfam" id="TIGR02980">
    <property type="entry name" value="SigBFG"/>
    <property type="match status" value="1"/>
</dbReference>
<dbReference type="PRINTS" id="PR00046">
    <property type="entry name" value="SIGMA70FCT"/>
</dbReference>
<dbReference type="InterPro" id="IPR007627">
    <property type="entry name" value="RNA_pol_sigma70_r2"/>
</dbReference>
<dbReference type="Pfam" id="PF04545">
    <property type="entry name" value="Sigma70_r4"/>
    <property type="match status" value="1"/>
</dbReference>
<evidence type="ECO:0000256" key="2">
    <source>
        <dbReference type="ARBA" id="ARBA00023015"/>
    </source>
</evidence>
<dbReference type="GO" id="GO:0006352">
    <property type="term" value="P:DNA-templated transcription initiation"/>
    <property type="evidence" value="ECO:0007669"/>
    <property type="project" value="InterPro"/>
</dbReference>
<dbReference type="NCBIfam" id="NF004052">
    <property type="entry name" value="PRK05572.1"/>
    <property type="match status" value="1"/>
</dbReference>
<dbReference type="Pfam" id="PF04539">
    <property type="entry name" value="Sigma70_r3"/>
    <property type="match status" value="1"/>
</dbReference>
<dbReference type="InterPro" id="IPR036388">
    <property type="entry name" value="WH-like_DNA-bd_sf"/>
</dbReference>
<evidence type="ECO:0000313" key="11">
    <source>
        <dbReference type="EMBL" id="RHC66180.1"/>
    </source>
</evidence>
<dbReference type="Proteomes" id="UP000262524">
    <property type="component" value="Unassembled WGS sequence"/>
</dbReference>
<evidence type="ECO:0000313" key="13">
    <source>
        <dbReference type="Proteomes" id="UP000095390"/>
    </source>
</evidence>
<dbReference type="InterPro" id="IPR007624">
    <property type="entry name" value="RNA_pol_sigma70_r3"/>
</dbReference>
<dbReference type="GO" id="GO:0003677">
    <property type="term" value="F:DNA binding"/>
    <property type="evidence" value="ECO:0007669"/>
    <property type="project" value="UniProtKB-KW"/>
</dbReference>